<feature type="modified residue" description="Glycine radical" evidence="3">
    <location>
        <position position="783"/>
    </location>
</feature>
<protein>
    <submittedName>
        <fullName evidence="7">Formate C-acetyltransferase</fullName>
    </submittedName>
</protein>
<gene>
    <name evidence="7" type="ORF">SAMN05660330_00485</name>
</gene>
<evidence type="ECO:0000259" key="6">
    <source>
        <dbReference type="PROSITE" id="PS51554"/>
    </source>
</evidence>
<dbReference type="InterPro" id="IPR004184">
    <property type="entry name" value="PFL_dom"/>
</dbReference>
<dbReference type="GO" id="GO:0016829">
    <property type="term" value="F:lyase activity"/>
    <property type="evidence" value="ECO:0007669"/>
    <property type="project" value="UniProtKB-KW"/>
</dbReference>
<feature type="domain" description="PFL" evidence="6">
    <location>
        <begin position="23"/>
        <end position="680"/>
    </location>
</feature>
<keyword evidence="2" id="KW-0456">Lyase</keyword>
<dbReference type="EMBL" id="FNJI01000003">
    <property type="protein sequence ID" value="SDO54784.1"/>
    <property type="molecule type" value="Genomic_DNA"/>
</dbReference>
<dbReference type="Gene3D" id="3.20.70.20">
    <property type="match status" value="1"/>
</dbReference>
<keyword evidence="7" id="KW-0808">Transferase</keyword>
<organism evidence="7 8">
    <name type="scientific">Desulforhopalus singaporensis</name>
    <dbReference type="NCBI Taxonomy" id="91360"/>
    <lineage>
        <taxon>Bacteria</taxon>
        <taxon>Pseudomonadati</taxon>
        <taxon>Thermodesulfobacteriota</taxon>
        <taxon>Desulfobulbia</taxon>
        <taxon>Desulfobulbales</taxon>
        <taxon>Desulfocapsaceae</taxon>
        <taxon>Desulforhopalus</taxon>
    </lineage>
</organism>
<dbReference type="PROSITE" id="PS51554">
    <property type="entry name" value="PFL"/>
    <property type="match status" value="1"/>
</dbReference>
<evidence type="ECO:0000256" key="1">
    <source>
        <dbReference type="ARBA" id="ARBA00022818"/>
    </source>
</evidence>
<feature type="region of interest" description="Disordered" evidence="4">
    <location>
        <begin position="1"/>
        <end position="20"/>
    </location>
</feature>
<dbReference type="PANTHER" id="PTHR43641:SF2">
    <property type="entry name" value="DEHYDRATASE YBIW-RELATED"/>
    <property type="match status" value="1"/>
</dbReference>
<dbReference type="InterPro" id="IPR051215">
    <property type="entry name" value="GRE"/>
</dbReference>
<sequence length="808" mass="90336">MNTMAAERVTDRRQTPEPTVSGARRKALMEQFRKAKPAICMERTLAFTNSHKQTEGQPVILRRAKAFRAVCESITVRIFDHELVVGTLGNGHRLGVLCPEMSWSWLKEEIDTITSRKAEPYQFTDENKKLFVEEIVPYWRGQSLEEFCLERMPEDHKNIGIGTGIMDTEMKWRSGVGEITPDHQDILFVKGYSGIKNEALDQLRQLDNLSRENQEKRDFYRSMIEIAEAMITLGKRYSTLAESLAENCSDPVRKKELLTIARTCSNVPANAPASFIEGLQMVFFVQLGCLLAESSPAFNVGRFDQFMFPLYQADIEAGRLDRAEALEQIECLWIKLSEIFWLLTENGAKYYAGYCGFQNLTLGGRKRNGRDATNEVSYLALEATANVGLHQPSVSVSIHPETPDEFLIEVCRLARRGNGMPAIHNDIIATQMMMYKGLPPDQARDWNGLGCVVPSTRKVSEWTYAGQYNMAACLEWALNRGKSRKTGQQFGLETKDPATFTSFDDLLESFYGQVKKLIKTGYETTIIQQLVHQESVPRPFFSAMVEGCMESGKDLTRGGAKYNAGPGWVVVGCADTANGLAAIKKIVFDQKKTTMAELCSALDNNFEGFEELRQLLVNSPKFGNDDDYVDNLQVELADFSDREFRQYRDVLGLPFHSAIMGLTFNIPTGNSLGALPCGRFAGVPLAEGSSPHPGTDISGPTACIKSLGKMNHENQPGGTLLNLKFLPKAVEGERGLYGLSALIRAYFELGGYHVQFNVVDARKLLDAQLHPEKYGSFVVRVAGYCAIFTECTKEVQNEIIRRTEHCAL</sequence>
<evidence type="ECO:0000313" key="7">
    <source>
        <dbReference type="EMBL" id="SDO54784.1"/>
    </source>
</evidence>
<keyword evidence="8" id="KW-1185">Reference proteome</keyword>
<evidence type="ECO:0000256" key="4">
    <source>
        <dbReference type="SAM" id="MobiDB-lite"/>
    </source>
</evidence>
<evidence type="ECO:0000313" key="8">
    <source>
        <dbReference type="Proteomes" id="UP000199073"/>
    </source>
</evidence>
<feature type="domain" description="Glycine radical" evidence="5">
    <location>
        <begin position="687"/>
        <end position="808"/>
    </location>
</feature>
<evidence type="ECO:0000256" key="3">
    <source>
        <dbReference type="PROSITE-ProRule" id="PRU00493"/>
    </source>
</evidence>
<accession>A0A1H0KFR3</accession>
<dbReference type="Proteomes" id="UP000199073">
    <property type="component" value="Unassembled WGS sequence"/>
</dbReference>
<dbReference type="GO" id="GO:0005829">
    <property type="term" value="C:cytosol"/>
    <property type="evidence" value="ECO:0007669"/>
    <property type="project" value="TreeGrafter"/>
</dbReference>
<dbReference type="Pfam" id="PF01228">
    <property type="entry name" value="Gly_radical"/>
    <property type="match status" value="1"/>
</dbReference>
<evidence type="ECO:0000256" key="2">
    <source>
        <dbReference type="ARBA" id="ARBA00023239"/>
    </source>
</evidence>
<dbReference type="STRING" id="91360.SAMN05660330_00485"/>
<dbReference type="PANTHER" id="PTHR43641">
    <property type="entry name" value="FORMATE ACETYLTRANSFERASE 3-RELATED"/>
    <property type="match status" value="1"/>
</dbReference>
<dbReference type="GO" id="GO:0016740">
    <property type="term" value="F:transferase activity"/>
    <property type="evidence" value="ECO:0007669"/>
    <property type="project" value="UniProtKB-KW"/>
</dbReference>
<dbReference type="Pfam" id="PF02901">
    <property type="entry name" value="PFL-like"/>
    <property type="match status" value="1"/>
</dbReference>
<evidence type="ECO:0000259" key="5">
    <source>
        <dbReference type="PROSITE" id="PS51149"/>
    </source>
</evidence>
<dbReference type="PROSITE" id="PS51149">
    <property type="entry name" value="GLY_RADICAL_2"/>
    <property type="match status" value="1"/>
</dbReference>
<reference evidence="7 8" key="1">
    <citation type="submission" date="2016-10" db="EMBL/GenBank/DDBJ databases">
        <authorList>
            <person name="de Groot N.N."/>
        </authorList>
    </citation>
    <scope>NUCLEOTIDE SEQUENCE [LARGE SCALE GENOMIC DNA]</scope>
    <source>
        <strain evidence="7 8">DSM 12130</strain>
    </source>
</reference>
<dbReference type="RefSeq" id="WP_218121698.1">
    <property type="nucleotide sequence ID" value="NZ_FNJI01000003.1"/>
</dbReference>
<proteinExistence type="predicted"/>
<keyword evidence="1 3" id="KW-0556">Organic radical</keyword>
<dbReference type="InterPro" id="IPR001150">
    <property type="entry name" value="Gly_radical"/>
</dbReference>
<dbReference type="AlphaFoldDB" id="A0A1H0KFR3"/>
<dbReference type="PROSITE" id="PS00850">
    <property type="entry name" value="GLY_RADICAL_1"/>
    <property type="match status" value="1"/>
</dbReference>
<dbReference type="SUPFAM" id="SSF51998">
    <property type="entry name" value="PFL-like glycyl radical enzymes"/>
    <property type="match status" value="1"/>
</dbReference>
<name>A0A1H0KFR3_9BACT</name>
<dbReference type="InterPro" id="IPR019777">
    <property type="entry name" value="Form_AcTrfase_GR_CS"/>
</dbReference>